<reference evidence="1 2" key="1">
    <citation type="submission" date="2017-03" db="EMBL/GenBank/DDBJ databases">
        <title>Genome Survey of Euroglyphus maynei.</title>
        <authorList>
            <person name="Arlian L.G."/>
            <person name="Morgan M.S."/>
            <person name="Rider S.D."/>
        </authorList>
    </citation>
    <scope>NUCLEOTIDE SEQUENCE [LARGE SCALE GENOMIC DNA]</scope>
    <source>
        <strain evidence="1">Arlian Lab</strain>
        <tissue evidence="1">Whole body</tissue>
    </source>
</reference>
<organism evidence="1 2">
    <name type="scientific">Euroglyphus maynei</name>
    <name type="common">Mayne's house dust mite</name>
    <dbReference type="NCBI Taxonomy" id="6958"/>
    <lineage>
        <taxon>Eukaryota</taxon>
        <taxon>Metazoa</taxon>
        <taxon>Ecdysozoa</taxon>
        <taxon>Arthropoda</taxon>
        <taxon>Chelicerata</taxon>
        <taxon>Arachnida</taxon>
        <taxon>Acari</taxon>
        <taxon>Acariformes</taxon>
        <taxon>Sarcoptiformes</taxon>
        <taxon>Astigmata</taxon>
        <taxon>Psoroptidia</taxon>
        <taxon>Analgoidea</taxon>
        <taxon>Pyroglyphidae</taxon>
        <taxon>Pyroglyphinae</taxon>
        <taxon>Euroglyphus</taxon>
    </lineage>
</organism>
<proteinExistence type="predicted"/>
<sequence length="68" mass="7847">MSGQMLQLTARQHLVTAKITTTTNITDLQVFINTKSVEDERNKTLQINDGQKIKANVFEYNLEFYENP</sequence>
<accession>A0A1Y3AR66</accession>
<dbReference type="EMBL" id="MUJZ01063227">
    <property type="protein sequence ID" value="OTF70960.1"/>
    <property type="molecule type" value="Genomic_DNA"/>
</dbReference>
<comment type="caution">
    <text evidence="1">The sequence shown here is derived from an EMBL/GenBank/DDBJ whole genome shotgun (WGS) entry which is preliminary data.</text>
</comment>
<dbReference type="AlphaFoldDB" id="A0A1Y3AR66"/>
<protein>
    <submittedName>
        <fullName evidence="1">Uncharacterized protein</fullName>
    </submittedName>
</protein>
<gene>
    <name evidence="1" type="ORF">BLA29_012271</name>
</gene>
<keyword evidence="2" id="KW-1185">Reference proteome</keyword>
<evidence type="ECO:0000313" key="2">
    <source>
        <dbReference type="Proteomes" id="UP000194236"/>
    </source>
</evidence>
<feature type="non-terminal residue" evidence="1">
    <location>
        <position position="68"/>
    </location>
</feature>
<name>A0A1Y3AR66_EURMA</name>
<evidence type="ECO:0000313" key="1">
    <source>
        <dbReference type="EMBL" id="OTF70960.1"/>
    </source>
</evidence>
<dbReference type="Proteomes" id="UP000194236">
    <property type="component" value="Unassembled WGS sequence"/>
</dbReference>